<dbReference type="GO" id="GO:0097268">
    <property type="term" value="C:cytoophidium"/>
    <property type="evidence" value="ECO:0007669"/>
    <property type="project" value="UniProtKB-ARBA"/>
</dbReference>
<evidence type="ECO:0000256" key="10">
    <source>
        <dbReference type="ARBA" id="ARBA00047781"/>
    </source>
</evidence>
<name>A0A537IV55_9BACT</name>
<keyword evidence="9 11" id="KW-0665">Pyrimidine biosynthesis</keyword>
<feature type="active site" evidence="11">
    <location>
        <position position="510"/>
    </location>
</feature>
<comment type="caution">
    <text evidence="14">The sequence shown here is derived from an EMBL/GenBank/DDBJ whole genome shotgun (WGS) entry which is preliminary data.</text>
</comment>
<comment type="miscellaneous">
    <text evidence="11">CTPSs have evolved a hybrid strategy for distinguishing between UTP and CTP. The overlapping regions of the product feedback inhibitory and substrate sites recognize a common feature in both compounds, the triphosphate moiety. To differentiate isosteric substrate and product pyrimidine rings, an additional pocket far from the expected kinase/ligase catalytic site, specifically recognizes the cytosine and ribose portions of the product inhibitor.</text>
</comment>
<dbReference type="InterPro" id="IPR033828">
    <property type="entry name" value="GATase1_CTP_Synthase"/>
</dbReference>
<evidence type="ECO:0000256" key="6">
    <source>
        <dbReference type="ARBA" id="ARBA00022840"/>
    </source>
</evidence>
<dbReference type="EC" id="6.3.4.2" evidence="11"/>
<feature type="binding site" evidence="11">
    <location>
        <position position="224"/>
    </location>
    <ligand>
        <name>CTP</name>
        <dbReference type="ChEBI" id="CHEBI:37563"/>
        <note>allosteric inhibitor</note>
    </ligand>
</feature>
<comment type="function">
    <text evidence="11">Catalyzes the ATP-dependent amination of UTP to CTP with either L-glutamine or ammonia as the source of nitrogen. Regulates intracellular CTP levels through interactions with the four ribonucleotide triphosphates.</text>
</comment>
<feature type="binding site" evidence="11">
    <location>
        <position position="13"/>
    </location>
    <ligand>
        <name>UTP</name>
        <dbReference type="ChEBI" id="CHEBI:46398"/>
    </ligand>
</feature>
<feature type="binding site" evidence="11">
    <location>
        <position position="408"/>
    </location>
    <ligand>
        <name>L-glutamine</name>
        <dbReference type="ChEBI" id="CHEBI:58359"/>
    </ligand>
</feature>
<evidence type="ECO:0000256" key="7">
    <source>
        <dbReference type="ARBA" id="ARBA00022842"/>
    </source>
</evidence>
<evidence type="ECO:0000256" key="8">
    <source>
        <dbReference type="ARBA" id="ARBA00022962"/>
    </source>
</evidence>
<dbReference type="GO" id="GO:0042802">
    <property type="term" value="F:identical protein binding"/>
    <property type="evidence" value="ECO:0007669"/>
    <property type="project" value="TreeGrafter"/>
</dbReference>
<dbReference type="AlphaFoldDB" id="A0A537IV55"/>
<evidence type="ECO:0000256" key="5">
    <source>
        <dbReference type="ARBA" id="ARBA00022741"/>
    </source>
</evidence>
<gene>
    <name evidence="11" type="primary">pyrG</name>
    <name evidence="14" type="ORF">E6H05_07035</name>
</gene>
<keyword evidence="6 11" id="KW-0067">ATP-binding</keyword>
<sequence length="548" mass="60197">MTKYIFVTGGVASALGKGITSASLGRLLVARGLRVTMLKFDPYVNVDAGTMNPHQHGEVFVTDDGAETDMDLGHYERFIDTNLSRDNNTTTGKIYGAVIARERRGEYLGGTVQVIPHITNEIKDEIRRVGAAAGADVVIVEVGGTVGDIEGLPFLEAIRQFRRTVGPENVMYVHVSLVPYLPTSGELKTKPTQHSVKELRSIGIQPDVIVCRTERPLSRAVKEKIALFCDVDVEAVIEALDATTIYEVPLILEREGLGEITVQRLRLECGPPDLAEWQETVERITRPTGRVRIALVGKYMGVEDSYVSIVEALRHGGIAHRCEVVIDKVDSEHLEPLPEADVATRLAGVDGILVCPGFGARGVEGKVKAIRYAREHRVPLLGDCYGMQWAVIEFARHVCGLAGANTTEVDPQTPHPVIDLLPEQKGVTEKGGTMRLGLYPCRLASGSRAAAAYGEPEIAERHRHRYEVNNAYLDVLTRHGLRVTGIFPAKNLVEIIELPDHPWFLGTQFHAEYRSRPNRPHPLYREFIGAALGRARVAVGARKAEAQS</sequence>
<dbReference type="PROSITE" id="PS51273">
    <property type="entry name" value="GATASE_TYPE_1"/>
    <property type="match status" value="1"/>
</dbReference>
<dbReference type="NCBIfam" id="TIGR00337">
    <property type="entry name" value="PyrG"/>
    <property type="match status" value="1"/>
</dbReference>
<evidence type="ECO:0000313" key="15">
    <source>
        <dbReference type="Proteomes" id="UP000318834"/>
    </source>
</evidence>
<evidence type="ECO:0000256" key="3">
    <source>
        <dbReference type="ARBA" id="ARBA00022598"/>
    </source>
</evidence>
<dbReference type="InterPro" id="IPR017456">
    <property type="entry name" value="CTP_synthase_N"/>
</dbReference>
<dbReference type="Pfam" id="PF00117">
    <property type="entry name" value="GATase"/>
    <property type="match status" value="1"/>
</dbReference>
<feature type="binding site" evidence="11">
    <location>
        <begin position="14"/>
        <end position="19"/>
    </location>
    <ligand>
        <name>ATP</name>
        <dbReference type="ChEBI" id="CHEBI:30616"/>
    </ligand>
</feature>
<keyword evidence="7 11" id="KW-0460">Magnesium</keyword>
<evidence type="ECO:0000256" key="11">
    <source>
        <dbReference type="HAMAP-Rule" id="MF_01227"/>
    </source>
</evidence>
<keyword evidence="5 11" id="KW-0547">Nucleotide-binding</keyword>
<feature type="binding site" evidence="11">
    <location>
        <begin position="385"/>
        <end position="388"/>
    </location>
    <ligand>
        <name>L-glutamine</name>
        <dbReference type="ChEBI" id="CHEBI:58359"/>
    </ligand>
</feature>
<keyword evidence="8 11" id="KW-0315">Glutamine amidotransferase</keyword>
<feature type="binding site" evidence="11">
    <location>
        <position position="71"/>
    </location>
    <ligand>
        <name>Mg(2+)</name>
        <dbReference type="ChEBI" id="CHEBI:18420"/>
    </ligand>
</feature>
<feature type="binding site" evidence="11">
    <location>
        <position position="465"/>
    </location>
    <ligand>
        <name>L-glutamine</name>
        <dbReference type="ChEBI" id="CHEBI:58359"/>
    </ligand>
</feature>
<proteinExistence type="inferred from homology"/>
<evidence type="ECO:0000313" key="14">
    <source>
        <dbReference type="EMBL" id="TMI75170.1"/>
    </source>
</evidence>
<dbReference type="Gene3D" id="3.40.50.880">
    <property type="match status" value="1"/>
</dbReference>
<dbReference type="GO" id="GO:0005524">
    <property type="term" value="F:ATP binding"/>
    <property type="evidence" value="ECO:0007669"/>
    <property type="project" value="UniProtKB-KW"/>
</dbReference>
<dbReference type="NCBIfam" id="NF003792">
    <property type="entry name" value="PRK05380.1"/>
    <property type="match status" value="1"/>
</dbReference>
<feature type="binding site" evidence="11">
    <location>
        <begin position="148"/>
        <end position="150"/>
    </location>
    <ligand>
        <name>CTP</name>
        <dbReference type="ChEBI" id="CHEBI:37563"/>
        <note>allosteric inhibitor</note>
    </ligand>
</feature>
<feature type="binding site" evidence="11">
    <location>
        <position position="141"/>
    </location>
    <ligand>
        <name>Mg(2+)</name>
        <dbReference type="ChEBI" id="CHEBI:18420"/>
    </ligand>
</feature>
<comment type="caution">
    <text evidence="11">Lacks conserved residue(s) required for the propagation of feature annotation.</text>
</comment>
<dbReference type="CDD" id="cd01746">
    <property type="entry name" value="GATase1_CTP_Synthase"/>
    <property type="match status" value="1"/>
</dbReference>
<dbReference type="EMBL" id="VBAP01000047">
    <property type="protein sequence ID" value="TMI75170.1"/>
    <property type="molecule type" value="Genomic_DNA"/>
</dbReference>
<dbReference type="GO" id="GO:0004359">
    <property type="term" value="F:glutaminase activity"/>
    <property type="evidence" value="ECO:0007669"/>
    <property type="project" value="RHEA"/>
</dbReference>
<feature type="active site" description="Nucleophile; for glutamine hydrolysis" evidence="11">
    <location>
        <position position="384"/>
    </location>
</feature>
<dbReference type="SUPFAM" id="SSF52317">
    <property type="entry name" value="Class I glutamine amidotransferase-like"/>
    <property type="match status" value="1"/>
</dbReference>
<comment type="catalytic activity">
    <reaction evidence="11">
        <text>L-glutamine + H2O = L-glutamate + NH4(+)</text>
        <dbReference type="Rhea" id="RHEA:15889"/>
        <dbReference type="ChEBI" id="CHEBI:15377"/>
        <dbReference type="ChEBI" id="CHEBI:28938"/>
        <dbReference type="ChEBI" id="CHEBI:29985"/>
        <dbReference type="ChEBI" id="CHEBI:58359"/>
    </reaction>
</comment>
<dbReference type="GO" id="GO:0003883">
    <property type="term" value="F:CTP synthase activity"/>
    <property type="evidence" value="ECO:0007669"/>
    <property type="project" value="UniProtKB-UniRule"/>
</dbReference>
<feature type="binding site" evidence="11">
    <location>
        <begin position="188"/>
        <end position="193"/>
    </location>
    <ligand>
        <name>CTP</name>
        <dbReference type="ChEBI" id="CHEBI:37563"/>
        <note>allosteric inhibitor</note>
    </ligand>
</feature>
<feature type="domain" description="Glutamine amidotransferase" evidence="12">
    <location>
        <begin position="303"/>
        <end position="528"/>
    </location>
</feature>
<dbReference type="Pfam" id="PF06418">
    <property type="entry name" value="CTP_synth_N"/>
    <property type="match status" value="1"/>
</dbReference>
<dbReference type="UniPathway" id="UPA00159">
    <property type="reaction ID" value="UER00277"/>
</dbReference>
<feature type="binding site" evidence="11">
    <location>
        <position position="357"/>
    </location>
    <ligand>
        <name>L-glutamine</name>
        <dbReference type="ChEBI" id="CHEBI:58359"/>
    </ligand>
</feature>
<comment type="activity regulation">
    <text evidence="11">Allosterically activated by GTP, when glutamine is the substrate; GTP has no effect on the reaction when ammonia is the substrate. The allosteric effector GTP functions by stabilizing the protein conformation that binds the tetrahedral intermediate(s) formed during glutamine hydrolysis. Inhibited by the product CTP, via allosteric rather than competitive inhibition.</text>
</comment>
<comment type="similarity">
    <text evidence="2 11">Belongs to the CTP synthase family.</text>
</comment>
<dbReference type="InterPro" id="IPR004468">
    <property type="entry name" value="CTP_synthase"/>
</dbReference>
<dbReference type="GO" id="GO:0044210">
    <property type="term" value="P:'de novo' CTP biosynthetic process"/>
    <property type="evidence" value="ECO:0007669"/>
    <property type="project" value="UniProtKB-UniRule"/>
</dbReference>
<evidence type="ECO:0000259" key="13">
    <source>
        <dbReference type="Pfam" id="PF06418"/>
    </source>
</evidence>
<comment type="pathway">
    <text evidence="1 11">Pyrimidine metabolism; CTP biosynthesis via de novo pathway; CTP from UDP: step 2/2.</text>
</comment>
<dbReference type="InterPro" id="IPR029062">
    <property type="entry name" value="Class_I_gatase-like"/>
</dbReference>
<feature type="binding site" evidence="11">
    <location>
        <position position="71"/>
    </location>
    <ligand>
        <name>ATP</name>
        <dbReference type="ChEBI" id="CHEBI:30616"/>
    </ligand>
</feature>
<dbReference type="InterPro" id="IPR027417">
    <property type="entry name" value="P-loop_NTPase"/>
</dbReference>
<evidence type="ECO:0000256" key="1">
    <source>
        <dbReference type="ARBA" id="ARBA00005171"/>
    </source>
</evidence>
<feature type="binding site" evidence="11">
    <location>
        <begin position="188"/>
        <end position="193"/>
    </location>
    <ligand>
        <name>UTP</name>
        <dbReference type="ChEBI" id="CHEBI:46398"/>
    </ligand>
</feature>
<comment type="catalytic activity">
    <reaction evidence="10 11">
        <text>UTP + L-glutamine + ATP + H2O = CTP + L-glutamate + ADP + phosphate + 2 H(+)</text>
        <dbReference type="Rhea" id="RHEA:26426"/>
        <dbReference type="ChEBI" id="CHEBI:15377"/>
        <dbReference type="ChEBI" id="CHEBI:15378"/>
        <dbReference type="ChEBI" id="CHEBI:29985"/>
        <dbReference type="ChEBI" id="CHEBI:30616"/>
        <dbReference type="ChEBI" id="CHEBI:37563"/>
        <dbReference type="ChEBI" id="CHEBI:43474"/>
        <dbReference type="ChEBI" id="CHEBI:46398"/>
        <dbReference type="ChEBI" id="CHEBI:58359"/>
        <dbReference type="ChEBI" id="CHEBI:456216"/>
        <dbReference type="EC" id="6.3.4.2"/>
    </reaction>
</comment>
<dbReference type="FunFam" id="3.40.50.880:FF:000002">
    <property type="entry name" value="CTP synthase"/>
    <property type="match status" value="1"/>
</dbReference>
<protein>
    <recommendedName>
        <fullName evidence="11">CTP synthase</fullName>
        <ecNumber evidence="11">6.3.4.2</ecNumber>
    </recommendedName>
    <alternativeName>
        <fullName evidence="11">Cytidine 5'-triphosphate synthase</fullName>
    </alternativeName>
    <alternativeName>
        <fullName evidence="11">Cytidine triphosphate synthetase</fullName>
        <shortName evidence="11">CTP synthetase</shortName>
        <shortName evidence="11">CTPS</shortName>
    </alternativeName>
    <alternativeName>
        <fullName evidence="11">UTP--ammonia ligase</fullName>
    </alternativeName>
</protein>
<dbReference type="PANTHER" id="PTHR11550:SF0">
    <property type="entry name" value="CTP SYNTHASE-RELATED"/>
    <property type="match status" value="1"/>
</dbReference>
<dbReference type="PANTHER" id="PTHR11550">
    <property type="entry name" value="CTP SYNTHASE"/>
    <property type="match status" value="1"/>
</dbReference>
<dbReference type="GO" id="GO:0046872">
    <property type="term" value="F:metal ion binding"/>
    <property type="evidence" value="ECO:0007669"/>
    <property type="project" value="UniProtKB-KW"/>
</dbReference>
<evidence type="ECO:0000256" key="9">
    <source>
        <dbReference type="ARBA" id="ARBA00022975"/>
    </source>
</evidence>
<dbReference type="Gene3D" id="3.40.50.300">
    <property type="entry name" value="P-loop containing nucleotide triphosphate hydrolases"/>
    <property type="match status" value="1"/>
</dbReference>
<feature type="binding site" evidence="11">
    <location>
        <position position="242"/>
    </location>
    <ligand>
        <name>ATP</name>
        <dbReference type="ChEBI" id="CHEBI:30616"/>
    </ligand>
</feature>
<evidence type="ECO:0000256" key="4">
    <source>
        <dbReference type="ARBA" id="ARBA00022723"/>
    </source>
</evidence>
<dbReference type="SUPFAM" id="SSF52540">
    <property type="entry name" value="P-loop containing nucleoside triphosphate hydrolases"/>
    <property type="match status" value="1"/>
</dbReference>
<keyword evidence="4 11" id="KW-0479">Metal-binding</keyword>
<evidence type="ECO:0000256" key="2">
    <source>
        <dbReference type="ARBA" id="ARBA00007533"/>
    </source>
</evidence>
<keyword evidence="3 11" id="KW-0436">Ligase</keyword>
<evidence type="ECO:0000259" key="12">
    <source>
        <dbReference type="Pfam" id="PF00117"/>
    </source>
</evidence>
<reference evidence="14 15" key="1">
    <citation type="journal article" date="2019" name="Nat. Microbiol.">
        <title>Mediterranean grassland soil C-N compound turnover is dependent on rainfall and depth, and is mediated by genomically divergent microorganisms.</title>
        <authorList>
            <person name="Diamond S."/>
            <person name="Andeer P.F."/>
            <person name="Li Z."/>
            <person name="Crits-Christoph A."/>
            <person name="Burstein D."/>
            <person name="Anantharaman K."/>
            <person name="Lane K.R."/>
            <person name="Thomas B.C."/>
            <person name="Pan C."/>
            <person name="Northen T.R."/>
            <person name="Banfield J.F."/>
        </authorList>
    </citation>
    <scope>NUCLEOTIDE SEQUENCE [LARGE SCALE GENOMIC DNA]</scope>
    <source>
        <strain evidence="14">NP_8</strain>
    </source>
</reference>
<feature type="domain" description="CTP synthase N-terminal" evidence="13">
    <location>
        <begin position="3"/>
        <end position="267"/>
    </location>
</feature>
<accession>A0A537IV55</accession>
<dbReference type="HAMAP" id="MF_01227">
    <property type="entry name" value="PyrG"/>
    <property type="match status" value="1"/>
</dbReference>
<dbReference type="Proteomes" id="UP000318834">
    <property type="component" value="Unassembled WGS sequence"/>
</dbReference>
<dbReference type="InterPro" id="IPR017926">
    <property type="entry name" value="GATASE"/>
</dbReference>
<feature type="binding site" evidence="11">
    <location>
        <position position="224"/>
    </location>
    <ligand>
        <name>UTP</name>
        <dbReference type="ChEBI" id="CHEBI:46398"/>
    </ligand>
</feature>
<dbReference type="CDD" id="cd03113">
    <property type="entry name" value="CTPS_N"/>
    <property type="match status" value="1"/>
</dbReference>
<feature type="binding site" evidence="11">
    <location>
        <position position="13"/>
    </location>
    <ligand>
        <name>CTP</name>
        <dbReference type="ChEBI" id="CHEBI:37563"/>
        <note>allosteric inhibitor</note>
    </ligand>
</feature>
<feature type="active site" evidence="11">
    <location>
        <position position="512"/>
    </location>
</feature>
<dbReference type="GO" id="GO:0019856">
    <property type="term" value="P:pyrimidine nucleobase biosynthetic process"/>
    <property type="evidence" value="ECO:0007669"/>
    <property type="project" value="TreeGrafter"/>
</dbReference>
<dbReference type="FunFam" id="3.40.50.300:FF:000009">
    <property type="entry name" value="CTP synthase"/>
    <property type="match status" value="1"/>
</dbReference>
<comment type="catalytic activity">
    <reaction evidence="11">
        <text>UTP + NH4(+) + ATP = CTP + ADP + phosphate + 2 H(+)</text>
        <dbReference type="Rhea" id="RHEA:16597"/>
        <dbReference type="ChEBI" id="CHEBI:15378"/>
        <dbReference type="ChEBI" id="CHEBI:28938"/>
        <dbReference type="ChEBI" id="CHEBI:30616"/>
        <dbReference type="ChEBI" id="CHEBI:37563"/>
        <dbReference type="ChEBI" id="CHEBI:43474"/>
        <dbReference type="ChEBI" id="CHEBI:46398"/>
        <dbReference type="ChEBI" id="CHEBI:456216"/>
    </reaction>
</comment>
<dbReference type="GO" id="GO:0005829">
    <property type="term" value="C:cytosol"/>
    <property type="evidence" value="ECO:0007669"/>
    <property type="project" value="TreeGrafter"/>
</dbReference>
<comment type="subunit">
    <text evidence="11">Homotetramer.</text>
</comment>
<feature type="region of interest" description="Amidoligase domain" evidence="11">
    <location>
        <begin position="1"/>
        <end position="267"/>
    </location>
</feature>
<organism evidence="14 15">
    <name type="scientific">Candidatus Segetimicrobium genomatis</name>
    <dbReference type="NCBI Taxonomy" id="2569760"/>
    <lineage>
        <taxon>Bacteria</taxon>
        <taxon>Bacillati</taxon>
        <taxon>Candidatus Sysuimicrobiota</taxon>
        <taxon>Candidatus Sysuimicrobiia</taxon>
        <taxon>Candidatus Sysuimicrobiales</taxon>
        <taxon>Candidatus Segetimicrobiaceae</taxon>
        <taxon>Candidatus Segetimicrobium</taxon>
    </lineage>
</organism>